<dbReference type="Pfam" id="PF04379">
    <property type="entry name" value="DUF525"/>
    <property type="match status" value="1"/>
</dbReference>
<keyword evidence="5" id="KW-1185">Reference proteome</keyword>
<dbReference type="RefSeq" id="WP_283224773.1">
    <property type="nucleotide sequence ID" value="NZ_JASGBH010000008.1"/>
</dbReference>
<evidence type="ECO:0000259" key="3">
    <source>
        <dbReference type="PROSITE" id="PS51087"/>
    </source>
</evidence>
<dbReference type="PANTHER" id="PTHR14289:SF16">
    <property type="entry name" value="POLYMERASE DELTA-INTERACTING PROTEIN 2"/>
    <property type="match status" value="1"/>
</dbReference>
<name>A0ABT6X8Z5_9BURK</name>
<dbReference type="PROSITE" id="PS51087">
    <property type="entry name" value="APAG"/>
    <property type="match status" value="1"/>
</dbReference>
<dbReference type="PANTHER" id="PTHR14289">
    <property type="entry name" value="F-BOX ONLY PROTEIN 3"/>
    <property type="match status" value="1"/>
</dbReference>
<proteinExistence type="inferred from homology"/>
<feature type="domain" description="ApaG" evidence="3">
    <location>
        <begin position="1"/>
        <end position="124"/>
    </location>
</feature>
<dbReference type="EMBL" id="JASGBH010000008">
    <property type="protein sequence ID" value="MDI9234392.1"/>
    <property type="molecule type" value="Genomic_DNA"/>
</dbReference>
<evidence type="ECO:0000256" key="1">
    <source>
        <dbReference type="ARBA" id="ARBA00017693"/>
    </source>
</evidence>
<evidence type="ECO:0000256" key="2">
    <source>
        <dbReference type="HAMAP-Rule" id="MF_00791"/>
    </source>
</evidence>
<protein>
    <recommendedName>
        <fullName evidence="1 2">Protein ApaG</fullName>
    </recommendedName>
</protein>
<comment type="caution">
    <text evidence="4">The sequence shown here is derived from an EMBL/GenBank/DDBJ whole genome shotgun (WGS) entry which is preliminary data.</text>
</comment>
<dbReference type="InterPro" id="IPR036767">
    <property type="entry name" value="ApaG_sf"/>
</dbReference>
<dbReference type="Proteomes" id="UP001431902">
    <property type="component" value="Unassembled WGS sequence"/>
</dbReference>
<dbReference type="InterPro" id="IPR023065">
    <property type="entry name" value="Uncharacterised_ApaG"/>
</dbReference>
<dbReference type="InterPro" id="IPR007474">
    <property type="entry name" value="ApaG_domain"/>
</dbReference>
<reference evidence="4" key="1">
    <citation type="submission" date="2023-05" db="EMBL/GenBank/DDBJ databases">
        <title>Limnohabitans sp. strain HM2-2 Genome sequencing and assembly.</title>
        <authorList>
            <person name="Jung Y."/>
        </authorList>
    </citation>
    <scope>NUCLEOTIDE SEQUENCE</scope>
    <source>
        <strain evidence="4">HM2-2</strain>
    </source>
</reference>
<dbReference type="Gene3D" id="2.60.40.1470">
    <property type="entry name" value="ApaG domain"/>
    <property type="match status" value="1"/>
</dbReference>
<gene>
    <name evidence="2 4" type="primary">apaG</name>
    <name evidence="4" type="ORF">QLQ16_11175</name>
</gene>
<organism evidence="4 5">
    <name type="scientific">Limnohabitans lacus</name>
    <dbReference type="NCBI Taxonomy" id="3045173"/>
    <lineage>
        <taxon>Bacteria</taxon>
        <taxon>Pseudomonadati</taxon>
        <taxon>Pseudomonadota</taxon>
        <taxon>Betaproteobacteria</taxon>
        <taxon>Burkholderiales</taxon>
        <taxon>Comamonadaceae</taxon>
        <taxon>Limnohabitans</taxon>
    </lineage>
</organism>
<accession>A0ABT6X8Z5</accession>
<dbReference type="NCBIfam" id="NF003967">
    <property type="entry name" value="PRK05461.1"/>
    <property type="match status" value="1"/>
</dbReference>
<sequence length="130" mass="13998">MSAYAIQIDTQPQYVGEQSDPLRGVFSFAYTITVTNTGTVPAQLIARHWIIQNDEGQMEEVKGLGVVGQQPLLAPGESFQYSSGCRLRTASGTMHGSFFFVAADGHRFDAPIEAFVLDASGTGTTGRTLH</sequence>
<evidence type="ECO:0000313" key="4">
    <source>
        <dbReference type="EMBL" id="MDI9234392.1"/>
    </source>
</evidence>
<evidence type="ECO:0000313" key="5">
    <source>
        <dbReference type="Proteomes" id="UP001431902"/>
    </source>
</evidence>
<dbReference type="HAMAP" id="MF_00791">
    <property type="entry name" value="ApaG"/>
    <property type="match status" value="1"/>
</dbReference>
<dbReference type="SUPFAM" id="SSF110069">
    <property type="entry name" value="ApaG-like"/>
    <property type="match status" value="1"/>
</dbReference>